<evidence type="ECO:0000313" key="3">
    <source>
        <dbReference type="Proteomes" id="UP001147733"/>
    </source>
</evidence>
<comment type="caution">
    <text evidence="2">The sequence shown here is derived from an EMBL/GenBank/DDBJ whole genome shotgun (WGS) entry which is preliminary data.</text>
</comment>
<evidence type="ECO:0000256" key="1">
    <source>
        <dbReference type="SAM" id="MobiDB-lite"/>
    </source>
</evidence>
<feature type="compositionally biased region" description="Basic and acidic residues" evidence="1">
    <location>
        <begin position="209"/>
        <end position="218"/>
    </location>
</feature>
<proteinExistence type="predicted"/>
<feature type="region of interest" description="Disordered" evidence="1">
    <location>
        <begin position="385"/>
        <end position="406"/>
    </location>
</feature>
<dbReference type="AlphaFoldDB" id="A0A9W9NJF2"/>
<dbReference type="EMBL" id="JAPQKT010000009">
    <property type="protein sequence ID" value="KAJ5221099.1"/>
    <property type="molecule type" value="Genomic_DNA"/>
</dbReference>
<feature type="compositionally biased region" description="Basic residues" evidence="1">
    <location>
        <begin position="9"/>
        <end position="18"/>
    </location>
</feature>
<accession>A0A9W9NJF2</accession>
<protein>
    <submittedName>
        <fullName evidence="2">Uncharacterized protein</fullName>
    </submittedName>
</protein>
<reference evidence="2" key="2">
    <citation type="journal article" date="2023" name="IMA Fungus">
        <title>Comparative genomic study of the Penicillium genus elucidates a diverse pangenome and 15 lateral gene transfer events.</title>
        <authorList>
            <person name="Petersen C."/>
            <person name="Sorensen T."/>
            <person name="Nielsen M.R."/>
            <person name="Sondergaard T.E."/>
            <person name="Sorensen J.L."/>
            <person name="Fitzpatrick D.A."/>
            <person name="Frisvad J.C."/>
            <person name="Nielsen K.L."/>
        </authorList>
    </citation>
    <scope>NUCLEOTIDE SEQUENCE</scope>
    <source>
        <strain evidence="2">IBT 23319</strain>
    </source>
</reference>
<reference evidence="2" key="1">
    <citation type="submission" date="2022-11" db="EMBL/GenBank/DDBJ databases">
        <authorList>
            <person name="Petersen C."/>
        </authorList>
    </citation>
    <scope>NUCLEOTIDE SEQUENCE</scope>
    <source>
        <strain evidence="2">IBT 23319</strain>
    </source>
</reference>
<feature type="region of interest" description="Disordered" evidence="1">
    <location>
        <begin position="209"/>
        <end position="233"/>
    </location>
</feature>
<dbReference type="RefSeq" id="XP_056496022.1">
    <property type="nucleotide sequence ID" value="XM_056648891.1"/>
</dbReference>
<feature type="region of interest" description="Disordered" evidence="1">
    <location>
        <begin position="1"/>
        <end position="35"/>
    </location>
</feature>
<name>A0A9W9NJF2_PENCI</name>
<keyword evidence="3" id="KW-1185">Reference proteome</keyword>
<gene>
    <name evidence="2" type="ORF">N7469_009986</name>
</gene>
<organism evidence="2 3">
    <name type="scientific">Penicillium citrinum</name>
    <dbReference type="NCBI Taxonomy" id="5077"/>
    <lineage>
        <taxon>Eukaryota</taxon>
        <taxon>Fungi</taxon>
        <taxon>Dikarya</taxon>
        <taxon>Ascomycota</taxon>
        <taxon>Pezizomycotina</taxon>
        <taxon>Eurotiomycetes</taxon>
        <taxon>Eurotiomycetidae</taxon>
        <taxon>Eurotiales</taxon>
        <taxon>Aspergillaceae</taxon>
        <taxon>Penicillium</taxon>
    </lineage>
</organism>
<dbReference type="OrthoDB" id="4326688at2759"/>
<sequence length="406" mass="46194">MPKREKQPRPMRRWHHKGPPITDSKKVPKGWSAEDHDIHEDDVAANIQRCKERIEDGIMLQWWEKKLKKYQKYKASLDKTVKAAPPGLELDVYFRLRHLQEIKSDLKRVGDKYHLIKSIDGIIKAYESGKLKWNDGMVTCWSAGKRVCDGPKEFSCEKYKKHNGFWVEGMNGLGPIPVLPTNAPDRRAFTIPTTTAQFQHICQFSLRIPEKPIPKSPDDSDDENDRQEGGNSQEDLDASIEFSFLDDTGASIMVMYEDDIESLENKANELPKVMGAARLNGAFGGWWVLVYKLETPIQVAVLPWDREVGIVRLSGPWMRHQFFVGSSPSNGLLCVAKNKTLFKQLLEPIAQSDVELKAPPDVALRPNPPGRIYGKWRGRGRPGLVPIPKSDSDLDPEFFTPNTHFE</sequence>
<dbReference type="Proteomes" id="UP001147733">
    <property type="component" value="Unassembled WGS sequence"/>
</dbReference>
<dbReference type="GeneID" id="81388058"/>
<evidence type="ECO:0000313" key="2">
    <source>
        <dbReference type="EMBL" id="KAJ5221099.1"/>
    </source>
</evidence>